<reference evidence="9 10" key="1">
    <citation type="submission" date="2019-06" db="EMBL/GenBank/DDBJ databases">
        <title>Wine fermentation using esterase from Monascus purpureus.</title>
        <authorList>
            <person name="Geng C."/>
            <person name="Zhang Y."/>
        </authorList>
    </citation>
    <scope>NUCLEOTIDE SEQUENCE [LARGE SCALE GENOMIC DNA]</scope>
    <source>
        <strain evidence="9">HQ1</strain>
    </source>
</reference>
<dbReference type="InterPro" id="IPR007219">
    <property type="entry name" value="XnlR_reg_dom"/>
</dbReference>
<dbReference type="CDD" id="cd12148">
    <property type="entry name" value="fungal_TF_MHR"/>
    <property type="match status" value="1"/>
</dbReference>
<dbReference type="Pfam" id="PF00172">
    <property type="entry name" value="Zn_clus"/>
    <property type="match status" value="1"/>
</dbReference>
<keyword evidence="5" id="KW-0804">Transcription</keyword>
<dbReference type="InterPro" id="IPR052478">
    <property type="entry name" value="Metabolite_Synth_Reg"/>
</dbReference>
<dbReference type="GO" id="GO:0008270">
    <property type="term" value="F:zinc ion binding"/>
    <property type="evidence" value="ECO:0007669"/>
    <property type="project" value="InterPro"/>
</dbReference>
<feature type="domain" description="Zn(2)-C6 fungal-type" evidence="8">
    <location>
        <begin position="15"/>
        <end position="44"/>
    </location>
</feature>
<gene>
    <name evidence="9" type="ORF">MPDQ_001840</name>
</gene>
<keyword evidence="2" id="KW-0862">Zinc</keyword>
<dbReference type="AlphaFoldDB" id="A0A507QR44"/>
<dbReference type="GO" id="GO:0006351">
    <property type="term" value="P:DNA-templated transcription"/>
    <property type="evidence" value="ECO:0007669"/>
    <property type="project" value="InterPro"/>
</dbReference>
<feature type="region of interest" description="Disordered" evidence="7">
    <location>
        <begin position="53"/>
        <end position="78"/>
    </location>
</feature>
<dbReference type="SUPFAM" id="SSF57701">
    <property type="entry name" value="Zn2/Cys6 DNA-binding domain"/>
    <property type="match status" value="1"/>
</dbReference>
<evidence type="ECO:0000256" key="2">
    <source>
        <dbReference type="ARBA" id="ARBA00022833"/>
    </source>
</evidence>
<dbReference type="OrthoDB" id="4064873at2759"/>
<keyword evidence="10" id="KW-1185">Reference proteome</keyword>
<dbReference type="EMBL" id="VIFY01000151">
    <property type="protein sequence ID" value="TQB69480.1"/>
    <property type="molecule type" value="Genomic_DNA"/>
</dbReference>
<dbReference type="InterPro" id="IPR036864">
    <property type="entry name" value="Zn2-C6_fun-type_DNA-bd_sf"/>
</dbReference>
<organism evidence="9 10">
    <name type="scientific">Monascus purpureus</name>
    <name type="common">Red mold</name>
    <name type="synonym">Monascus anka</name>
    <dbReference type="NCBI Taxonomy" id="5098"/>
    <lineage>
        <taxon>Eukaryota</taxon>
        <taxon>Fungi</taxon>
        <taxon>Dikarya</taxon>
        <taxon>Ascomycota</taxon>
        <taxon>Pezizomycotina</taxon>
        <taxon>Eurotiomycetes</taxon>
        <taxon>Eurotiomycetidae</taxon>
        <taxon>Eurotiales</taxon>
        <taxon>Aspergillaceae</taxon>
        <taxon>Monascus</taxon>
    </lineage>
</organism>
<dbReference type="CDD" id="cd00067">
    <property type="entry name" value="GAL4"/>
    <property type="match status" value="1"/>
</dbReference>
<dbReference type="PANTHER" id="PTHR31779:SF3">
    <property type="entry name" value="PROTEIN RDR1"/>
    <property type="match status" value="1"/>
</dbReference>
<dbReference type="GO" id="GO:0003677">
    <property type="term" value="F:DNA binding"/>
    <property type="evidence" value="ECO:0007669"/>
    <property type="project" value="UniProtKB-KW"/>
</dbReference>
<dbReference type="PROSITE" id="PS00463">
    <property type="entry name" value="ZN2_CY6_FUNGAL_1"/>
    <property type="match status" value="1"/>
</dbReference>
<dbReference type="InterPro" id="IPR001138">
    <property type="entry name" value="Zn2Cys6_DnaBD"/>
</dbReference>
<dbReference type="SMART" id="SM00066">
    <property type="entry name" value="GAL4"/>
    <property type="match status" value="1"/>
</dbReference>
<keyword evidence="1" id="KW-0479">Metal-binding</keyword>
<evidence type="ECO:0000256" key="3">
    <source>
        <dbReference type="ARBA" id="ARBA00023015"/>
    </source>
</evidence>
<evidence type="ECO:0000313" key="10">
    <source>
        <dbReference type="Proteomes" id="UP000319663"/>
    </source>
</evidence>
<comment type="caution">
    <text evidence="9">The sequence shown here is derived from an EMBL/GenBank/DDBJ whole genome shotgun (WGS) entry which is preliminary data.</text>
</comment>
<evidence type="ECO:0000256" key="1">
    <source>
        <dbReference type="ARBA" id="ARBA00022723"/>
    </source>
</evidence>
<keyword evidence="3" id="KW-0805">Transcription regulation</keyword>
<evidence type="ECO:0000259" key="8">
    <source>
        <dbReference type="PROSITE" id="PS50048"/>
    </source>
</evidence>
<name>A0A507QR44_MONPU</name>
<evidence type="ECO:0000256" key="7">
    <source>
        <dbReference type="SAM" id="MobiDB-lite"/>
    </source>
</evidence>
<proteinExistence type="predicted"/>
<dbReference type="Pfam" id="PF04082">
    <property type="entry name" value="Fungal_trans"/>
    <property type="match status" value="1"/>
</dbReference>
<dbReference type="PANTHER" id="PTHR31779">
    <property type="entry name" value="2-NITROPROPANE DIOXYGENASE FAMILY, PUTATIVE (AFU_ORTHOLOGUE AFUA_2G17430)-RELATED"/>
    <property type="match status" value="1"/>
</dbReference>
<dbReference type="GO" id="GO:0009410">
    <property type="term" value="P:response to xenobiotic stimulus"/>
    <property type="evidence" value="ECO:0007669"/>
    <property type="project" value="TreeGrafter"/>
</dbReference>
<protein>
    <recommendedName>
        <fullName evidence="8">Zn(2)-C6 fungal-type domain-containing protein</fullName>
    </recommendedName>
</protein>
<dbReference type="Proteomes" id="UP000319663">
    <property type="component" value="Unassembled WGS sequence"/>
</dbReference>
<dbReference type="PROSITE" id="PS50048">
    <property type="entry name" value="ZN2_CY6_FUNGAL_2"/>
    <property type="match status" value="1"/>
</dbReference>
<keyword evidence="4" id="KW-0238">DNA-binding</keyword>
<accession>A0A507QR44</accession>
<evidence type="ECO:0000256" key="5">
    <source>
        <dbReference type="ARBA" id="ARBA00023163"/>
    </source>
</evidence>
<keyword evidence="6" id="KW-0539">Nucleus</keyword>
<sequence length="553" mass="61662">MSQAPGTARQRSRRACLPCHRRKKKCDGNLPCSTCTGYGYDCQYNDDVRRTVPKRSAGSDASSSFHAAKPGYASSESRIRPRQGIAAANAGAIFEPAKLRYMRRHSCVAFPLVVGLELEAAHPPRLHSFAYHTGIRKEVDYVASYMLVENISWSEVKNLIDAYASTIHPVFGFLDISSLYRRSEEHWNGKPQGLHFESVISGVIALASLFSGFLNEETEARVVQHAKEILEVRRYPTIEQIYASILRTIYVRATGRPHVAWLCSCVTMHSIEATGLQQLEATVLSNGKPLQSSKQAISKSERRTAQVVYCLHVMIAYEYGRSIMDISSWPDELVDFPTEAEDFTPELYRLIKCIPPENATSDSISGPQDLVLALKNVTATHVSHDFAILVRTDIAFSIYRRLRLLVPSLPQDQLDQVIDAGNSALPAALRLVRQHQPWWNVIGSVFQFVCVLLAVDTTASIAKVPESMETLEIIVEILNTPFATEALNVVRQLIRASLDKKRKSVSILESISEVSTPNGAEYQPVQNDALFDPFLQATLTANFDSLLDMDFMI</sequence>
<dbReference type="Gene3D" id="4.10.240.10">
    <property type="entry name" value="Zn(2)-C6 fungal-type DNA-binding domain"/>
    <property type="match status" value="1"/>
</dbReference>
<dbReference type="GO" id="GO:0000981">
    <property type="term" value="F:DNA-binding transcription factor activity, RNA polymerase II-specific"/>
    <property type="evidence" value="ECO:0007669"/>
    <property type="project" value="InterPro"/>
</dbReference>
<evidence type="ECO:0000313" key="9">
    <source>
        <dbReference type="EMBL" id="TQB69480.1"/>
    </source>
</evidence>
<evidence type="ECO:0000256" key="4">
    <source>
        <dbReference type="ARBA" id="ARBA00023125"/>
    </source>
</evidence>
<evidence type="ECO:0000256" key="6">
    <source>
        <dbReference type="ARBA" id="ARBA00023242"/>
    </source>
</evidence>